<reference evidence="4" key="1">
    <citation type="journal article" date="2020" name="Cell">
        <title>Large-Scale Comparative Analyses of Tick Genomes Elucidate Their Genetic Diversity and Vector Capacities.</title>
        <authorList>
            <consortium name="Tick Genome and Microbiome Consortium (TIGMIC)"/>
            <person name="Jia N."/>
            <person name="Wang J."/>
            <person name="Shi W."/>
            <person name="Du L."/>
            <person name="Sun Y."/>
            <person name="Zhan W."/>
            <person name="Jiang J.F."/>
            <person name="Wang Q."/>
            <person name="Zhang B."/>
            <person name="Ji P."/>
            <person name="Bell-Sakyi L."/>
            <person name="Cui X.M."/>
            <person name="Yuan T.T."/>
            <person name="Jiang B.G."/>
            <person name="Yang W.F."/>
            <person name="Lam T.T."/>
            <person name="Chang Q.C."/>
            <person name="Ding S.J."/>
            <person name="Wang X.J."/>
            <person name="Zhu J.G."/>
            <person name="Ruan X.D."/>
            <person name="Zhao L."/>
            <person name="Wei J.T."/>
            <person name="Ye R.Z."/>
            <person name="Que T.C."/>
            <person name="Du C.H."/>
            <person name="Zhou Y.H."/>
            <person name="Cheng J.X."/>
            <person name="Dai P.F."/>
            <person name="Guo W.B."/>
            <person name="Han X.H."/>
            <person name="Huang E.J."/>
            <person name="Li L.F."/>
            <person name="Wei W."/>
            <person name="Gao Y.C."/>
            <person name="Liu J.Z."/>
            <person name="Shao H.Z."/>
            <person name="Wang X."/>
            <person name="Wang C.C."/>
            <person name="Yang T.C."/>
            <person name="Huo Q.B."/>
            <person name="Li W."/>
            <person name="Chen H.Y."/>
            <person name="Chen S.E."/>
            <person name="Zhou L.G."/>
            <person name="Ni X.B."/>
            <person name="Tian J.H."/>
            <person name="Sheng Y."/>
            <person name="Liu T."/>
            <person name="Pan Y.S."/>
            <person name="Xia L.Y."/>
            <person name="Li J."/>
            <person name="Zhao F."/>
            <person name="Cao W.C."/>
        </authorList>
    </citation>
    <scope>NUCLEOTIDE SEQUENCE</scope>
    <source>
        <strain evidence="4">Rsan-2018</strain>
    </source>
</reference>
<dbReference type="InterPro" id="IPR021852">
    <property type="entry name" value="DUF3456"/>
</dbReference>
<comment type="similarity">
    <text evidence="1">Belongs to the canopy family.</text>
</comment>
<evidence type="ECO:0000313" key="5">
    <source>
        <dbReference type="Proteomes" id="UP000821837"/>
    </source>
</evidence>
<dbReference type="Pfam" id="PF11938">
    <property type="entry name" value="DUF3456"/>
    <property type="match status" value="1"/>
</dbReference>
<dbReference type="PANTHER" id="PTHR15382">
    <property type="entry name" value="CTG4A-RELATED"/>
    <property type="match status" value="1"/>
</dbReference>
<reference evidence="4" key="2">
    <citation type="submission" date="2021-09" db="EMBL/GenBank/DDBJ databases">
        <authorList>
            <person name="Jia N."/>
            <person name="Wang J."/>
            <person name="Shi W."/>
            <person name="Du L."/>
            <person name="Sun Y."/>
            <person name="Zhan W."/>
            <person name="Jiang J."/>
            <person name="Wang Q."/>
            <person name="Zhang B."/>
            <person name="Ji P."/>
            <person name="Sakyi L.B."/>
            <person name="Cui X."/>
            <person name="Yuan T."/>
            <person name="Jiang B."/>
            <person name="Yang W."/>
            <person name="Lam T.T.-Y."/>
            <person name="Chang Q."/>
            <person name="Ding S."/>
            <person name="Wang X."/>
            <person name="Zhu J."/>
            <person name="Ruan X."/>
            <person name="Zhao L."/>
            <person name="Wei J."/>
            <person name="Que T."/>
            <person name="Du C."/>
            <person name="Cheng J."/>
            <person name="Dai P."/>
            <person name="Han X."/>
            <person name="Huang E."/>
            <person name="Gao Y."/>
            <person name="Liu J."/>
            <person name="Shao H."/>
            <person name="Ye R."/>
            <person name="Li L."/>
            <person name="Wei W."/>
            <person name="Wang X."/>
            <person name="Wang C."/>
            <person name="Huo Q."/>
            <person name="Li W."/>
            <person name="Guo W."/>
            <person name="Chen H."/>
            <person name="Chen S."/>
            <person name="Zhou L."/>
            <person name="Zhou L."/>
            <person name="Ni X."/>
            <person name="Tian J."/>
            <person name="Zhou Y."/>
            <person name="Sheng Y."/>
            <person name="Liu T."/>
            <person name="Pan Y."/>
            <person name="Xia L."/>
            <person name="Li J."/>
            <person name="Zhao F."/>
            <person name="Cao W."/>
        </authorList>
    </citation>
    <scope>NUCLEOTIDE SEQUENCE</scope>
    <source>
        <strain evidence="4">Rsan-2018</strain>
        <tissue evidence="4">Larvae</tissue>
    </source>
</reference>
<evidence type="ECO:0000259" key="3">
    <source>
        <dbReference type="Pfam" id="PF11938"/>
    </source>
</evidence>
<dbReference type="PANTHER" id="PTHR15382:SF8">
    <property type="entry name" value="CANOPY B"/>
    <property type="match status" value="1"/>
</dbReference>
<sequence length="232" mass="25863">MPVADSHFVSASSQCLKAVEGLKGSMRALCLAVMILGATLSDQAAADESVEEALYGVKYASRCEACKYLAVELEARLGETGRTHDVIETGYSLDGERKRKKYAVSELRLVESLDGVCDRLLEYNIHKERKDSTRFAKGTSTTFRTLHGLVAKGVKVDLGIPYELWDSPSAEVTQLKSQCEALLEQYEADIERWYFGSQEEPLATYLCRHRVLRRGDDAHCLDDDSSRAKTEL</sequence>
<keyword evidence="5" id="KW-1185">Reference proteome</keyword>
<proteinExistence type="inferred from homology"/>
<dbReference type="Proteomes" id="UP000821837">
    <property type="component" value="Unassembled WGS sequence"/>
</dbReference>
<organism evidence="4 5">
    <name type="scientific">Rhipicephalus sanguineus</name>
    <name type="common">Brown dog tick</name>
    <name type="synonym">Ixodes sanguineus</name>
    <dbReference type="NCBI Taxonomy" id="34632"/>
    <lineage>
        <taxon>Eukaryota</taxon>
        <taxon>Metazoa</taxon>
        <taxon>Ecdysozoa</taxon>
        <taxon>Arthropoda</taxon>
        <taxon>Chelicerata</taxon>
        <taxon>Arachnida</taxon>
        <taxon>Acari</taxon>
        <taxon>Parasitiformes</taxon>
        <taxon>Ixodida</taxon>
        <taxon>Ixodoidea</taxon>
        <taxon>Ixodidae</taxon>
        <taxon>Rhipicephalinae</taxon>
        <taxon>Rhipicephalus</taxon>
        <taxon>Rhipicephalus</taxon>
    </lineage>
</organism>
<dbReference type="OrthoDB" id="6020060at2759"/>
<evidence type="ECO:0000313" key="4">
    <source>
        <dbReference type="EMBL" id="KAH7935476.1"/>
    </source>
</evidence>
<dbReference type="OMA" id="CKFLTME"/>
<accession>A0A9D4SN98</accession>
<dbReference type="VEuPathDB" id="VectorBase:RSAN_045247"/>
<dbReference type="AlphaFoldDB" id="A0A9D4SN98"/>
<evidence type="ECO:0000256" key="1">
    <source>
        <dbReference type="ARBA" id="ARBA00007285"/>
    </source>
</evidence>
<gene>
    <name evidence="4" type="ORF">HPB52_008410</name>
</gene>
<dbReference type="EMBL" id="JABSTV010001255">
    <property type="protein sequence ID" value="KAH7935476.1"/>
    <property type="molecule type" value="Genomic_DNA"/>
</dbReference>
<feature type="domain" description="DUF3456" evidence="3">
    <location>
        <begin position="62"/>
        <end position="210"/>
    </location>
</feature>
<name>A0A9D4SN98_RHISA</name>
<comment type="caution">
    <text evidence="4">The sequence shown here is derived from an EMBL/GenBank/DDBJ whole genome shotgun (WGS) entry which is preliminary data.</text>
</comment>
<evidence type="ECO:0000256" key="2">
    <source>
        <dbReference type="ARBA" id="ARBA00022729"/>
    </source>
</evidence>
<protein>
    <recommendedName>
        <fullName evidence="3">DUF3456 domain-containing protein</fullName>
    </recommendedName>
</protein>
<keyword evidence="2" id="KW-0732">Signal</keyword>